<dbReference type="EMBL" id="LN650648">
    <property type="protein sequence ID" value="CEI71808.1"/>
    <property type="molecule type" value="Genomic_DNA"/>
</dbReference>
<reference evidence="1 2" key="1">
    <citation type="submission" date="2014-09" db="EMBL/GenBank/DDBJ databases">
        <authorList>
            <person name="Hornung B.V."/>
        </authorList>
    </citation>
    <scope>NUCLEOTIDE SEQUENCE [LARGE SCALE GENOMIC DNA]</scope>
    <source>
        <strain evidence="1 2">FRIFI</strain>
    </source>
</reference>
<evidence type="ECO:0000313" key="1">
    <source>
        <dbReference type="EMBL" id="CEI71808.1"/>
    </source>
</evidence>
<sequence>MPNVKFYIYFIFNKVRCIFQSENIDEYIYIRLIKNRCVKVIKKLLNALFYSTKIIQNIYVLSIT</sequence>
<proteinExistence type="predicted"/>
<gene>
    <name evidence="1" type="ORF">FRIFI_0257</name>
</gene>
<dbReference type="KEGG" id="rhom:FRIFI_0257"/>
<accession>A0A2P2BN43</accession>
<evidence type="ECO:0000313" key="2">
    <source>
        <dbReference type="Proteomes" id="UP000245695"/>
    </source>
</evidence>
<keyword evidence="2" id="KW-1185">Reference proteome</keyword>
<dbReference type="AlphaFoldDB" id="A0A2P2BN43"/>
<protein>
    <submittedName>
        <fullName evidence="1">Uncharacterized protein</fullName>
    </submittedName>
</protein>
<name>A0A2P2BN43_9FIRM</name>
<organism evidence="1 2">
    <name type="scientific">Romboutsia hominis</name>
    <dbReference type="NCBI Taxonomy" id="1507512"/>
    <lineage>
        <taxon>Bacteria</taxon>
        <taxon>Bacillati</taxon>
        <taxon>Bacillota</taxon>
        <taxon>Clostridia</taxon>
        <taxon>Peptostreptococcales</taxon>
        <taxon>Peptostreptococcaceae</taxon>
        <taxon>Romboutsia</taxon>
    </lineage>
</organism>
<dbReference type="Proteomes" id="UP000245695">
    <property type="component" value="Chromosome 1"/>
</dbReference>